<dbReference type="InterPro" id="IPR005653">
    <property type="entry name" value="OstA-like_N"/>
</dbReference>
<evidence type="ECO:0000313" key="3">
    <source>
        <dbReference type="EMBL" id="OPZ90633.1"/>
    </source>
</evidence>
<dbReference type="Proteomes" id="UP000485484">
    <property type="component" value="Unassembled WGS sequence"/>
</dbReference>
<comment type="caution">
    <text evidence="3">The sequence shown here is derived from an EMBL/GenBank/DDBJ whole genome shotgun (WGS) entry which is preliminary data.</text>
</comment>
<dbReference type="Gene3D" id="2.60.450.10">
    <property type="entry name" value="Lipopolysaccharide (LPS) transport protein A like domain"/>
    <property type="match status" value="1"/>
</dbReference>
<name>A0A1V5MBL0_UNCT6</name>
<reference evidence="3" key="1">
    <citation type="submission" date="2017-02" db="EMBL/GenBank/DDBJ databases">
        <title>Delving into the versatile metabolic prowess of the omnipresent phylum Bacteroidetes.</title>
        <authorList>
            <person name="Nobu M.K."/>
            <person name="Mei R."/>
            <person name="Narihiro T."/>
            <person name="Kuroda K."/>
            <person name="Liu W.-T."/>
        </authorList>
    </citation>
    <scope>NUCLEOTIDE SEQUENCE</scope>
    <source>
        <strain evidence="3">ADurb.Bin417</strain>
    </source>
</reference>
<keyword evidence="1" id="KW-0472">Membrane</keyword>
<dbReference type="EMBL" id="MWAK01000242">
    <property type="protein sequence ID" value="OPZ90633.1"/>
    <property type="molecule type" value="Genomic_DNA"/>
</dbReference>
<accession>A0A1V5MBL0</accession>
<evidence type="ECO:0000256" key="1">
    <source>
        <dbReference type="SAM" id="Phobius"/>
    </source>
</evidence>
<protein>
    <submittedName>
        <fullName evidence="3">OstA-like protein</fullName>
    </submittedName>
</protein>
<keyword evidence="1" id="KW-1133">Transmembrane helix</keyword>
<keyword evidence="1" id="KW-0812">Transmembrane</keyword>
<sequence length="204" mass="22320">MEKVNGRRRGFRTAAAVVLVAGVMLFLGRAGWRLRNQAPDLSVGEAPSREEVTAFNYERSEPGLSLLVTGEAANVDSGSATEIRSPSVRLETGGKIIKIQTAAGGTAELNLDPATGRADRIQLRKGVRISRQDSKTEQVEFVAQGEEATYDSGRQEILLTGNPVISQGNNEFRGERIRYLLRENRILIENNASGIIHYEEKGKP</sequence>
<dbReference type="AlphaFoldDB" id="A0A1V5MBL0"/>
<proteinExistence type="predicted"/>
<gene>
    <name evidence="3" type="ORF">BWY73_01276</name>
</gene>
<evidence type="ECO:0000259" key="2">
    <source>
        <dbReference type="Pfam" id="PF03968"/>
    </source>
</evidence>
<feature type="transmembrane region" description="Helical" evidence="1">
    <location>
        <begin position="12"/>
        <end position="32"/>
    </location>
</feature>
<dbReference type="Pfam" id="PF03968">
    <property type="entry name" value="LptD_N"/>
    <property type="match status" value="1"/>
</dbReference>
<feature type="domain" description="Organic solvent tolerance-like N-terminal" evidence="2">
    <location>
        <begin position="110"/>
        <end position="184"/>
    </location>
</feature>
<organism evidence="3">
    <name type="scientific">candidate division TA06 bacterium ADurb.Bin417</name>
    <dbReference type="NCBI Taxonomy" id="1852828"/>
    <lineage>
        <taxon>Bacteria</taxon>
        <taxon>Bacteria division TA06</taxon>
    </lineage>
</organism>